<keyword evidence="2" id="KW-1185">Reference proteome</keyword>
<dbReference type="EMBL" id="CAJJDN010000012">
    <property type="protein sequence ID" value="CAD8058372.1"/>
    <property type="molecule type" value="Genomic_DNA"/>
</dbReference>
<reference evidence="1" key="1">
    <citation type="submission" date="2021-01" db="EMBL/GenBank/DDBJ databases">
        <authorList>
            <consortium name="Genoscope - CEA"/>
            <person name="William W."/>
        </authorList>
    </citation>
    <scope>NUCLEOTIDE SEQUENCE</scope>
</reference>
<organism evidence="1 2">
    <name type="scientific">Paramecium sonneborni</name>
    <dbReference type="NCBI Taxonomy" id="65129"/>
    <lineage>
        <taxon>Eukaryota</taxon>
        <taxon>Sar</taxon>
        <taxon>Alveolata</taxon>
        <taxon>Ciliophora</taxon>
        <taxon>Intramacronucleata</taxon>
        <taxon>Oligohymenophorea</taxon>
        <taxon>Peniculida</taxon>
        <taxon>Parameciidae</taxon>
        <taxon>Paramecium</taxon>
    </lineage>
</organism>
<gene>
    <name evidence="1" type="ORF">PSON_ATCC_30995.1.T0120168</name>
</gene>
<sequence>MRKRGKTLNKGLDAPHFRMIIIVHQQTGVQLINQKRVQIIHFVHDELKTIQTIQQFKIRIYQIQIHLIYVMETI</sequence>
<evidence type="ECO:0000313" key="1">
    <source>
        <dbReference type="EMBL" id="CAD8058372.1"/>
    </source>
</evidence>
<proteinExistence type="predicted"/>
<dbReference type="AlphaFoldDB" id="A0A8S1KY67"/>
<dbReference type="Proteomes" id="UP000692954">
    <property type="component" value="Unassembled WGS sequence"/>
</dbReference>
<name>A0A8S1KY67_9CILI</name>
<comment type="caution">
    <text evidence="1">The sequence shown here is derived from an EMBL/GenBank/DDBJ whole genome shotgun (WGS) entry which is preliminary data.</text>
</comment>
<protein>
    <submittedName>
        <fullName evidence="1">Uncharacterized protein</fullName>
    </submittedName>
</protein>
<evidence type="ECO:0000313" key="2">
    <source>
        <dbReference type="Proteomes" id="UP000692954"/>
    </source>
</evidence>
<accession>A0A8S1KY67</accession>